<dbReference type="EMBL" id="CABVJF010000006">
    <property type="protein sequence ID" value="VVP95003.1"/>
    <property type="molecule type" value="Genomic_DNA"/>
</dbReference>
<dbReference type="RefSeq" id="WP_150786209.1">
    <property type="nucleotide sequence ID" value="NZ_CABVJF010000006.1"/>
</dbReference>
<evidence type="ECO:0008006" key="3">
    <source>
        <dbReference type="Google" id="ProtNLM"/>
    </source>
</evidence>
<protein>
    <recommendedName>
        <fullName evidence="3">N-acetyltransferase domain-containing protein</fullName>
    </recommendedName>
</protein>
<accession>A0A5E7TGW5</accession>
<gene>
    <name evidence="1" type="ORF">PS928_02021</name>
</gene>
<evidence type="ECO:0000313" key="2">
    <source>
        <dbReference type="Proteomes" id="UP000381378"/>
    </source>
</evidence>
<dbReference type="OrthoDB" id="9799147at2"/>
<dbReference type="Proteomes" id="UP000381378">
    <property type="component" value="Unassembled WGS sequence"/>
</dbReference>
<organism evidence="1 2">
    <name type="scientific">Pseudomonas fluorescens</name>
    <dbReference type="NCBI Taxonomy" id="294"/>
    <lineage>
        <taxon>Bacteria</taxon>
        <taxon>Pseudomonadati</taxon>
        <taxon>Pseudomonadota</taxon>
        <taxon>Gammaproteobacteria</taxon>
        <taxon>Pseudomonadales</taxon>
        <taxon>Pseudomonadaceae</taxon>
        <taxon>Pseudomonas</taxon>
    </lineage>
</organism>
<dbReference type="Gene3D" id="3.40.630.30">
    <property type="match status" value="1"/>
</dbReference>
<proteinExistence type="predicted"/>
<reference evidence="1 2" key="1">
    <citation type="submission" date="2019-09" db="EMBL/GenBank/DDBJ databases">
        <authorList>
            <person name="Chandra G."/>
            <person name="Truman W A."/>
        </authorList>
    </citation>
    <scope>NUCLEOTIDE SEQUENCE [LARGE SCALE GENOMIC DNA]</scope>
    <source>
        <strain evidence="1">PS928</strain>
    </source>
</reference>
<dbReference type="AlphaFoldDB" id="A0A5E7TGW5"/>
<name>A0A5E7TGW5_PSEFL</name>
<sequence>MSAPTAGKAASLELTAPEKLKDIHQLSAFDCGDLLRDAIIRTIAAASEVGTTALVVHPLNERLVTLYEKAGVIRSPQLSPITMMLPPA</sequence>
<evidence type="ECO:0000313" key="1">
    <source>
        <dbReference type="EMBL" id="VVP95003.1"/>
    </source>
</evidence>